<dbReference type="AlphaFoldDB" id="W5N8W0"/>
<reference evidence="2" key="1">
    <citation type="submission" date="2011-12" db="EMBL/GenBank/DDBJ databases">
        <title>The Draft Genome of Lepisosteus oculatus.</title>
        <authorList>
            <consortium name="The Broad Institute Genome Assembly &amp; Analysis Group"/>
            <consortium name="Computational R&amp;D Group"/>
            <consortium name="and Sequencing Platform"/>
            <person name="Di Palma F."/>
            <person name="Alfoldi J."/>
            <person name="Johnson J."/>
            <person name="Berlin A."/>
            <person name="Gnerre S."/>
            <person name="Jaffe D."/>
            <person name="MacCallum I."/>
            <person name="Young S."/>
            <person name="Walker B.J."/>
            <person name="Lander E.S."/>
            <person name="Lindblad-Toh K."/>
        </authorList>
    </citation>
    <scope>NUCLEOTIDE SEQUENCE [LARGE SCALE GENOMIC DNA]</scope>
</reference>
<organism evidence="1 2">
    <name type="scientific">Lepisosteus oculatus</name>
    <name type="common">Spotted gar</name>
    <dbReference type="NCBI Taxonomy" id="7918"/>
    <lineage>
        <taxon>Eukaryota</taxon>
        <taxon>Metazoa</taxon>
        <taxon>Chordata</taxon>
        <taxon>Craniata</taxon>
        <taxon>Vertebrata</taxon>
        <taxon>Euteleostomi</taxon>
        <taxon>Actinopterygii</taxon>
        <taxon>Neopterygii</taxon>
        <taxon>Holostei</taxon>
        <taxon>Semionotiformes</taxon>
        <taxon>Lepisosteidae</taxon>
        <taxon>Lepisosteus</taxon>
    </lineage>
</organism>
<dbReference type="InParanoid" id="W5N8W0"/>
<dbReference type="PANTHER" id="PTHR28577">
    <property type="entry name" value="CENTROMERE PROTEIN P"/>
    <property type="match status" value="1"/>
</dbReference>
<dbReference type="OMA" id="VWTVHID"/>
<sequence>QDKYPSMVSLPEGCRSKLMAIENPKLPGCRLNIVWTVEVNEEGVVTPKINLLTKMPEQALKLDKEKVAENAPHSFQSLLCLLGVEAAIEGLIKSMCTD</sequence>
<dbReference type="STRING" id="7918.ENSLOCP00000017069"/>
<accession>W5N8W0</accession>
<keyword evidence="2" id="KW-1185">Reference proteome</keyword>
<evidence type="ECO:0000313" key="1">
    <source>
        <dbReference type="Ensembl" id="ENSLOCP00000017069.1"/>
    </source>
</evidence>
<dbReference type="GO" id="GO:0034080">
    <property type="term" value="P:CENP-A containing chromatin assembly"/>
    <property type="evidence" value="ECO:0007669"/>
    <property type="project" value="InterPro"/>
</dbReference>
<dbReference type="Pfam" id="PF13096">
    <property type="entry name" value="CENP-P"/>
    <property type="match status" value="1"/>
</dbReference>
<dbReference type="Proteomes" id="UP000018468">
    <property type="component" value="Linkage group LG5"/>
</dbReference>
<dbReference type="eggNOG" id="ENOG502S17P">
    <property type="taxonomic scope" value="Eukaryota"/>
</dbReference>
<protein>
    <recommendedName>
        <fullName evidence="3">Centromere protein P</fullName>
    </recommendedName>
</protein>
<dbReference type="PANTHER" id="PTHR28577:SF1">
    <property type="entry name" value="CENTROMERE PROTEIN P"/>
    <property type="match status" value="1"/>
</dbReference>
<proteinExistence type="predicted"/>
<name>W5N8W0_LEPOC</name>
<dbReference type="Ensembl" id="ENSLOCT00000017099.1">
    <property type="protein sequence ID" value="ENSLOCP00000017069.1"/>
    <property type="gene ID" value="ENSLOCG00000013840.1"/>
</dbReference>
<dbReference type="GeneTree" id="ENSGT01030000235189"/>
<reference evidence="1" key="3">
    <citation type="submission" date="2025-09" db="UniProtKB">
        <authorList>
            <consortium name="Ensembl"/>
        </authorList>
    </citation>
    <scope>IDENTIFICATION</scope>
</reference>
<reference evidence="1" key="2">
    <citation type="submission" date="2025-08" db="UniProtKB">
        <authorList>
            <consortium name="Ensembl"/>
        </authorList>
    </citation>
    <scope>IDENTIFICATION</scope>
</reference>
<evidence type="ECO:0008006" key="3">
    <source>
        <dbReference type="Google" id="ProtNLM"/>
    </source>
</evidence>
<dbReference type="EMBL" id="AHAT01015125">
    <property type="status" value="NOT_ANNOTATED_CDS"/>
    <property type="molecule type" value="Genomic_DNA"/>
</dbReference>
<dbReference type="Bgee" id="ENSLOCG00000013840">
    <property type="expression patterns" value="Expressed in ovary and 13 other cell types or tissues"/>
</dbReference>
<dbReference type="InterPro" id="IPR027801">
    <property type="entry name" value="CENP-P"/>
</dbReference>
<dbReference type="GO" id="GO:0000775">
    <property type="term" value="C:chromosome, centromeric region"/>
    <property type="evidence" value="ECO:0007669"/>
    <property type="project" value="InterPro"/>
</dbReference>
<evidence type="ECO:0000313" key="2">
    <source>
        <dbReference type="Proteomes" id="UP000018468"/>
    </source>
</evidence>
<dbReference type="HOGENOM" id="CLU_2298098_0_0_1"/>